<dbReference type="PANTHER" id="PTHR37422">
    <property type="entry name" value="TEICHURONIC ACID BIOSYNTHESIS PROTEIN TUAE"/>
    <property type="match status" value="1"/>
</dbReference>
<dbReference type="InterPro" id="IPR051533">
    <property type="entry name" value="WaaL-like"/>
</dbReference>
<accession>A0A4S3MG77</accession>
<feature type="transmembrane region" description="Helical" evidence="1">
    <location>
        <begin position="128"/>
        <end position="145"/>
    </location>
</feature>
<sequence length="460" mass="51260">MPNSFAFLVLALTPLICLVIFRSMPAGRALIACLLGSYLFLPPQPTAFDPPLLPPLNKESLPNLTVLALCLALYADQVKLLPESRAARVFLILFILSPLGTTITNLEPVFFGRIGLPGMGIKDMVSTMFRQVSIIAPFLLARCLLRTRMDQRDLLLAFVFAGLVYSIPMLLEVRLSPQINIWVYGFFQHSFEQMMRDGGFRPIVFLYHGLWAAFFMMVCVVAAVTLLRGETGKHRTYALIIAAYLFGVLVLCKSLASFMYAVLLVPLVLFLPRRLQLWVALALALLTVSYPVLKGAHLVPERQILAQAEKVSADRAGSLRYRLENENVLLDRAMEKPLFGWGSWGRNQILDPVTGVSQTVSDGYWVIALGMFGWVGWLAQLGLLLWPIALLWHKLKGSVLVNASPYVTGMSLLLALNVFDLLPNATLTPLTWLWAGALLGYAERDDIYVRPAKHKLKSVM</sequence>
<organism evidence="2 3">
    <name type="scientific">Thalassobius vesicularis</name>
    <dbReference type="NCBI Taxonomy" id="1294297"/>
    <lineage>
        <taxon>Bacteria</taxon>
        <taxon>Pseudomonadati</taxon>
        <taxon>Pseudomonadota</taxon>
        <taxon>Alphaproteobacteria</taxon>
        <taxon>Rhodobacterales</taxon>
        <taxon>Roseobacteraceae</taxon>
        <taxon>Thalassovita</taxon>
    </lineage>
</organism>
<evidence type="ECO:0000313" key="2">
    <source>
        <dbReference type="EMBL" id="THD76744.1"/>
    </source>
</evidence>
<dbReference type="Proteomes" id="UP000306113">
    <property type="component" value="Unassembled WGS sequence"/>
</dbReference>
<feature type="transmembrane region" description="Helical" evidence="1">
    <location>
        <begin position="89"/>
        <end position="108"/>
    </location>
</feature>
<reference evidence="2 3" key="1">
    <citation type="submission" date="2019-04" db="EMBL/GenBank/DDBJ databases">
        <title>Draft genome sequence of Youngimonas vesicularis.</title>
        <authorList>
            <person name="Hameed A."/>
        </authorList>
    </citation>
    <scope>NUCLEOTIDE SEQUENCE [LARGE SCALE GENOMIC DNA]</scope>
    <source>
        <strain evidence="2 3">CC-AMW-E</strain>
    </source>
</reference>
<dbReference type="OrthoDB" id="7595044at2"/>
<keyword evidence="1" id="KW-0472">Membrane</keyword>
<feature type="transmembrane region" description="Helical" evidence="1">
    <location>
        <begin position="205"/>
        <end position="227"/>
    </location>
</feature>
<evidence type="ECO:0000313" key="3">
    <source>
        <dbReference type="Proteomes" id="UP000306113"/>
    </source>
</evidence>
<gene>
    <name evidence="2" type="ORF">E7681_02570</name>
</gene>
<dbReference type="EMBL" id="SSMD01000001">
    <property type="protein sequence ID" value="THD76744.1"/>
    <property type="molecule type" value="Genomic_DNA"/>
</dbReference>
<keyword evidence="1" id="KW-1133">Transmembrane helix</keyword>
<dbReference type="RefSeq" id="WP_136337688.1">
    <property type="nucleotide sequence ID" value="NZ_SSMD01000001.1"/>
</dbReference>
<keyword evidence="3" id="KW-1185">Reference proteome</keyword>
<comment type="caution">
    <text evidence="2">The sequence shown here is derived from an EMBL/GenBank/DDBJ whole genome shotgun (WGS) entry which is preliminary data.</text>
</comment>
<feature type="transmembrane region" description="Helical" evidence="1">
    <location>
        <begin position="364"/>
        <end position="391"/>
    </location>
</feature>
<name>A0A4S3MG77_9RHOB</name>
<protein>
    <recommendedName>
        <fullName evidence="4">O-antigen ligase domain-containing protein</fullName>
    </recommendedName>
</protein>
<feature type="transmembrane region" description="Helical" evidence="1">
    <location>
        <begin position="154"/>
        <end position="171"/>
    </location>
</feature>
<feature type="transmembrane region" description="Helical" evidence="1">
    <location>
        <begin position="275"/>
        <end position="293"/>
    </location>
</feature>
<keyword evidence="1" id="KW-0812">Transmembrane</keyword>
<proteinExistence type="predicted"/>
<evidence type="ECO:0008006" key="4">
    <source>
        <dbReference type="Google" id="ProtNLM"/>
    </source>
</evidence>
<dbReference type="AlphaFoldDB" id="A0A4S3MG77"/>
<feature type="transmembrane region" description="Helical" evidence="1">
    <location>
        <begin position="239"/>
        <end position="263"/>
    </location>
</feature>
<dbReference type="PANTHER" id="PTHR37422:SF13">
    <property type="entry name" value="LIPOPOLYSACCHARIDE BIOSYNTHESIS PROTEIN PA4999-RELATED"/>
    <property type="match status" value="1"/>
</dbReference>
<evidence type="ECO:0000256" key="1">
    <source>
        <dbReference type="SAM" id="Phobius"/>
    </source>
</evidence>